<reference evidence="1" key="2">
    <citation type="submission" date="2025-09" db="UniProtKB">
        <authorList>
            <consortium name="EnsemblPlants"/>
        </authorList>
    </citation>
    <scope>IDENTIFICATION</scope>
</reference>
<organism evidence="1 2">
    <name type="scientific">Avena sativa</name>
    <name type="common">Oat</name>
    <dbReference type="NCBI Taxonomy" id="4498"/>
    <lineage>
        <taxon>Eukaryota</taxon>
        <taxon>Viridiplantae</taxon>
        <taxon>Streptophyta</taxon>
        <taxon>Embryophyta</taxon>
        <taxon>Tracheophyta</taxon>
        <taxon>Spermatophyta</taxon>
        <taxon>Magnoliopsida</taxon>
        <taxon>Liliopsida</taxon>
        <taxon>Poales</taxon>
        <taxon>Poaceae</taxon>
        <taxon>BOP clade</taxon>
        <taxon>Pooideae</taxon>
        <taxon>Poodae</taxon>
        <taxon>Poeae</taxon>
        <taxon>Poeae Chloroplast Group 1 (Aveneae type)</taxon>
        <taxon>Aveninae</taxon>
        <taxon>Avena</taxon>
    </lineage>
</organism>
<protein>
    <submittedName>
        <fullName evidence="1">Uncharacterized protein</fullName>
    </submittedName>
</protein>
<dbReference type="Proteomes" id="UP001732700">
    <property type="component" value="Chromosome 6A"/>
</dbReference>
<dbReference type="EnsemblPlants" id="AVESA.00010b.r2.6AG1050910.1">
    <property type="protein sequence ID" value="AVESA.00010b.r2.6AG1050910.1.CDS"/>
    <property type="gene ID" value="AVESA.00010b.r2.6AG1050910"/>
</dbReference>
<name>A0ACD5YQQ5_AVESA</name>
<evidence type="ECO:0000313" key="1">
    <source>
        <dbReference type="EnsemblPlants" id="AVESA.00010b.r2.6AG1050910.1.CDS"/>
    </source>
</evidence>
<proteinExistence type="predicted"/>
<evidence type="ECO:0000313" key="2">
    <source>
        <dbReference type="Proteomes" id="UP001732700"/>
    </source>
</evidence>
<reference evidence="1" key="1">
    <citation type="submission" date="2021-05" db="EMBL/GenBank/DDBJ databases">
        <authorList>
            <person name="Scholz U."/>
            <person name="Mascher M."/>
            <person name="Fiebig A."/>
        </authorList>
    </citation>
    <scope>NUCLEOTIDE SEQUENCE [LARGE SCALE GENOMIC DNA]</scope>
</reference>
<keyword evidence="2" id="KW-1185">Reference proteome</keyword>
<accession>A0ACD5YQQ5</accession>
<sequence length="239" mass="27136">MGAAVSFDNKKKQAEFKLPPFPPTPTPTPTPSPSPSPQPAAPHMFQEIIATAPDSEEKNPDLASLEGKVYFLEENKKKYWVKNNKNHFMLFPRGMSITWGNDPRYWAWKKQENGGTDDGIEVAELKDVCWLEVDGKMELSHLTPGVVYQVVFEVKMRKVCGGWSLPVNLRLKFPYGSVDQERKANLDDKPREEWLDLVVGEFKPQKGQRGNLLVSLFQFAGEWKKGLVIRGVRIVPKEP</sequence>